<dbReference type="RefSeq" id="WP_184664045.1">
    <property type="nucleotide sequence ID" value="NZ_JACHHB010000007.1"/>
</dbReference>
<dbReference type="Gene3D" id="1.20.120.440">
    <property type="entry name" value="YppE-like"/>
    <property type="match status" value="1"/>
</dbReference>
<dbReference type="InterPro" id="IPR014913">
    <property type="entry name" value="YppE-like"/>
</dbReference>
<accession>A0A840QQ96</accession>
<name>A0A840QQ96_9BACI</name>
<dbReference type="AlphaFoldDB" id="A0A840QQ96"/>
<evidence type="ECO:0000313" key="1">
    <source>
        <dbReference type="EMBL" id="MBB5173596.1"/>
    </source>
</evidence>
<dbReference type="SUPFAM" id="SSF140415">
    <property type="entry name" value="YppE-like"/>
    <property type="match status" value="1"/>
</dbReference>
<comment type="caution">
    <text evidence="1">The sequence shown here is derived from an EMBL/GenBank/DDBJ whole genome shotgun (WGS) entry which is preliminary data.</text>
</comment>
<dbReference type="Pfam" id="PF08807">
    <property type="entry name" value="DUF1798"/>
    <property type="match status" value="1"/>
</dbReference>
<proteinExistence type="predicted"/>
<protein>
    <recommendedName>
        <fullName evidence="3">DUF1798 family protein</fullName>
    </recommendedName>
</protein>
<dbReference type="InterPro" id="IPR023351">
    <property type="entry name" value="YppE-like_sf"/>
</dbReference>
<organism evidence="1 2">
    <name type="scientific">Texcoconibacillus texcoconensis</name>
    <dbReference type="NCBI Taxonomy" id="1095777"/>
    <lineage>
        <taxon>Bacteria</taxon>
        <taxon>Bacillati</taxon>
        <taxon>Bacillota</taxon>
        <taxon>Bacilli</taxon>
        <taxon>Bacillales</taxon>
        <taxon>Bacillaceae</taxon>
        <taxon>Texcoconibacillus</taxon>
    </lineage>
</organism>
<sequence length="125" mass="14880">MDEQSKKWESLTKKTQDMQKLNDQIYDHFVNRGEEPAPFFDTIKPFADQVKMVSDHWRNEALQFVDEVKPAYLHREQVENTHENINAISVTCFQPKTKKKRFIETVKANQLIFDQFLKDITKMTT</sequence>
<reference evidence="1 2" key="1">
    <citation type="submission" date="2020-08" db="EMBL/GenBank/DDBJ databases">
        <title>Genomic Encyclopedia of Type Strains, Phase IV (KMG-IV): sequencing the most valuable type-strain genomes for metagenomic binning, comparative biology and taxonomic classification.</title>
        <authorList>
            <person name="Goeker M."/>
        </authorList>
    </citation>
    <scope>NUCLEOTIDE SEQUENCE [LARGE SCALE GENOMIC DNA]</scope>
    <source>
        <strain evidence="1 2">DSM 24696</strain>
    </source>
</reference>
<dbReference type="EMBL" id="JACHHB010000007">
    <property type="protein sequence ID" value="MBB5173596.1"/>
    <property type="molecule type" value="Genomic_DNA"/>
</dbReference>
<keyword evidence="2" id="KW-1185">Reference proteome</keyword>
<dbReference type="Proteomes" id="UP000551878">
    <property type="component" value="Unassembled WGS sequence"/>
</dbReference>
<evidence type="ECO:0008006" key="3">
    <source>
        <dbReference type="Google" id="ProtNLM"/>
    </source>
</evidence>
<gene>
    <name evidence="1" type="ORF">HNQ41_001785</name>
</gene>
<evidence type="ECO:0000313" key="2">
    <source>
        <dbReference type="Proteomes" id="UP000551878"/>
    </source>
</evidence>